<protein>
    <submittedName>
        <fullName evidence="2">Uncharacterized protein</fullName>
    </submittedName>
</protein>
<accession>A0A225UNS8</accession>
<evidence type="ECO:0000313" key="2">
    <source>
        <dbReference type="EMBL" id="OWY94762.1"/>
    </source>
</evidence>
<comment type="caution">
    <text evidence="2">The sequence shown here is derived from an EMBL/GenBank/DDBJ whole genome shotgun (WGS) entry which is preliminary data.</text>
</comment>
<feature type="region of interest" description="Disordered" evidence="1">
    <location>
        <begin position="1"/>
        <end position="73"/>
    </location>
</feature>
<keyword evidence="3" id="KW-1185">Reference proteome</keyword>
<sequence length="149" mass="16374">MVRELGSSGDSGFHREHEVDLDQDPDLEEKPRIPLKAAPAVTADLDENLDPYTTDRDTTKSKSNLSTKSAVLTRSTKKKKKIKAARTKLKAPVRDSGCLFEMELGAIQVATQDLYESLKILVGEHVQTPDLNYQTGSSHYASATSEPDS</sequence>
<proteinExistence type="predicted"/>
<dbReference type="EMBL" id="NBNE01013874">
    <property type="protein sequence ID" value="OWY94762.1"/>
    <property type="molecule type" value="Genomic_DNA"/>
</dbReference>
<reference evidence="3" key="1">
    <citation type="submission" date="2017-03" db="EMBL/GenBank/DDBJ databases">
        <title>Phytopthora megakarya and P. palmivora, two closely related causual agents of cacao black pod achieved similar genome size and gene model numbers by different mechanisms.</title>
        <authorList>
            <person name="Ali S."/>
            <person name="Shao J."/>
            <person name="Larry D.J."/>
            <person name="Kronmiller B."/>
            <person name="Shen D."/>
            <person name="Strem M.D."/>
            <person name="Melnick R.L."/>
            <person name="Guiltinan M.J."/>
            <person name="Tyler B.M."/>
            <person name="Meinhardt L.W."/>
            <person name="Bailey B.A."/>
        </authorList>
    </citation>
    <scope>NUCLEOTIDE SEQUENCE [LARGE SCALE GENOMIC DNA]</scope>
    <source>
        <strain evidence="3">zdho120</strain>
    </source>
</reference>
<dbReference type="AlphaFoldDB" id="A0A225UNS8"/>
<organism evidence="2 3">
    <name type="scientific">Phytophthora megakarya</name>
    <dbReference type="NCBI Taxonomy" id="4795"/>
    <lineage>
        <taxon>Eukaryota</taxon>
        <taxon>Sar</taxon>
        <taxon>Stramenopiles</taxon>
        <taxon>Oomycota</taxon>
        <taxon>Peronosporomycetes</taxon>
        <taxon>Peronosporales</taxon>
        <taxon>Peronosporaceae</taxon>
        <taxon>Phytophthora</taxon>
    </lineage>
</organism>
<name>A0A225UNS8_9STRA</name>
<evidence type="ECO:0000313" key="3">
    <source>
        <dbReference type="Proteomes" id="UP000198211"/>
    </source>
</evidence>
<evidence type="ECO:0000256" key="1">
    <source>
        <dbReference type="SAM" id="MobiDB-lite"/>
    </source>
</evidence>
<gene>
    <name evidence="2" type="ORF">PHMEG_00035418</name>
</gene>
<dbReference type="Proteomes" id="UP000198211">
    <property type="component" value="Unassembled WGS sequence"/>
</dbReference>
<feature type="region of interest" description="Disordered" evidence="1">
    <location>
        <begin position="130"/>
        <end position="149"/>
    </location>
</feature>